<evidence type="ECO:0000313" key="4">
    <source>
        <dbReference type="Proteomes" id="UP000250043"/>
    </source>
</evidence>
<reference evidence="3 4" key="1">
    <citation type="submission" date="2016-07" db="EMBL/GenBank/DDBJ databases">
        <title>Draft genome of the white-rot fungus Obba rivulosa 3A-2.</title>
        <authorList>
            <consortium name="DOE Joint Genome Institute"/>
            <person name="Miettinen O."/>
            <person name="Riley R."/>
            <person name="Acob R."/>
            <person name="Barry K."/>
            <person name="Cullen D."/>
            <person name="De Vries R."/>
            <person name="Hainaut M."/>
            <person name="Hatakka A."/>
            <person name="Henrissat B."/>
            <person name="Hilden K."/>
            <person name="Kuo R."/>
            <person name="Labutti K."/>
            <person name="Lipzen A."/>
            <person name="Makela M.R."/>
            <person name="Sandor L."/>
            <person name="Spatafora J.W."/>
            <person name="Grigoriev I.V."/>
            <person name="Hibbett D.S."/>
        </authorList>
    </citation>
    <scope>NUCLEOTIDE SEQUENCE [LARGE SCALE GENOMIC DNA]</scope>
    <source>
        <strain evidence="3 4">3A-2</strain>
    </source>
</reference>
<feature type="region of interest" description="Disordered" evidence="1">
    <location>
        <begin position="309"/>
        <end position="332"/>
    </location>
</feature>
<dbReference type="SUPFAM" id="SSF52087">
    <property type="entry name" value="CRAL/TRIO domain"/>
    <property type="match status" value="1"/>
</dbReference>
<organism evidence="3 4">
    <name type="scientific">Obba rivulosa</name>
    <dbReference type="NCBI Taxonomy" id="1052685"/>
    <lineage>
        <taxon>Eukaryota</taxon>
        <taxon>Fungi</taxon>
        <taxon>Dikarya</taxon>
        <taxon>Basidiomycota</taxon>
        <taxon>Agaricomycotina</taxon>
        <taxon>Agaricomycetes</taxon>
        <taxon>Polyporales</taxon>
        <taxon>Gelatoporiaceae</taxon>
        <taxon>Obba</taxon>
    </lineage>
</organism>
<gene>
    <name evidence="3" type="ORF">OBBRIDRAFT_772342</name>
</gene>
<dbReference type="InterPro" id="IPR001251">
    <property type="entry name" value="CRAL-TRIO_dom"/>
</dbReference>
<dbReference type="OrthoDB" id="75724at2759"/>
<dbReference type="CDD" id="cd00170">
    <property type="entry name" value="SEC14"/>
    <property type="match status" value="1"/>
</dbReference>
<dbReference type="InterPro" id="IPR036273">
    <property type="entry name" value="CRAL/TRIO_N_dom_sf"/>
</dbReference>
<proteinExistence type="predicted"/>
<evidence type="ECO:0000259" key="2">
    <source>
        <dbReference type="PROSITE" id="PS50191"/>
    </source>
</evidence>
<dbReference type="EMBL" id="KV722360">
    <property type="protein sequence ID" value="OCH93078.1"/>
    <property type="molecule type" value="Genomic_DNA"/>
</dbReference>
<feature type="domain" description="CRAL-TRIO" evidence="2">
    <location>
        <begin position="113"/>
        <end position="266"/>
    </location>
</feature>
<dbReference type="PANTHER" id="PTHR45824:SF29">
    <property type="entry name" value="GH16843P"/>
    <property type="match status" value="1"/>
</dbReference>
<feature type="compositionally biased region" description="Basic and acidic residues" evidence="1">
    <location>
        <begin position="21"/>
        <end position="31"/>
    </location>
</feature>
<dbReference type="Pfam" id="PF00650">
    <property type="entry name" value="CRAL_TRIO"/>
    <property type="match status" value="1"/>
</dbReference>
<dbReference type="InterPro" id="IPR052578">
    <property type="entry name" value="PI_Transfer_CRAL-TRIO"/>
</dbReference>
<dbReference type="InterPro" id="IPR036865">
    <property type="entry name" value="CRAL-TRIO_dom_sf"/>
</dbReference>
<evidence type="ECO:0000313" key="3">
    <source>
        <dbReference type="EMBL" id="OCH93078.1"/>
    </source>
</evidence>
<dbReference type="Pfam" id="PF03765">
    <property type="entry name" value="CRAL_TRIO_N"/>
    <property type="match status" value="1"/>
</dbReference>
<dbReference type="PANTHER" id="PTHR45824">
    <property type="entry name" value="GH16843P"/>
    <property type="match status" value="1"/>
</dbReference>
<dbReference type="AlphaFoldDB" id="A0A8E2AXS5"/>
<sequence length="332" mass="38178">MSISETIYEPLSPPGISNLEASEKEPAGLQLSDDKKRMADEILAHFTKEDYTIPGIENGELSEDEKFWLSHECMLRFLRAVKWSSAPAAIKRLEETLIWRREYGVYDVITTSHVEPEALTGKMMLFGYDADRRPAMYLRPSRQNTAESIRQVHLVVWYLERAAELMGPGVETIALMVDYADKAKNPSFSQARAVLNILQTHYPERLGRALIVNLPFLLSAFFKMITPFVDPVTRPKMRFNPECVREGLFTPEQLLKEWGGELLFEYDHERYWKALVQMCEERRARLMDEWRKRGANVGTREWDIKMAVEGAGAQNAETDPQPEAEVEETKSA</sequence>
<dbReference type="PROSITE" id="PS50191">
    <property type="entry name" value="CRAL_TRIO"/>
    <property type="match status" value="1"/>
</dbReference>
<accession>A0A8E2AXS5</accession>
<dbReference type="InterPro" id="IPR011074">
    <property type="entry name" value="CRAL/TRIO_N_dom"/>
</dbReference>
<protein>
    <submittedName>
        <fullName evidence="3">CRAL/TRIO domain-containing protein</fullName>
    </submittedName>
</protein>
<dbReference type="Gene3D" id="3.40.525.10">
    <property type="entry name" value="CRAL-TRIO lipid binding domain"/>
    <property type="match status" value="1"/>
</dbReference>
<evidence type="ECO:0000256" key="1">
    <source>
        <dbReference type="SAM" id="MobiDB-lite"/>
    </source>
</evidence>
<keyword evidence="4" id="KW-1185">Reference proteome</keyword>
<dbReference type="SMART" id="SM00516">
    <property type="entry name" value="SEC14"/>
    <property type="match status" value="1"/>
</dbReference>
<dbReference type="GO" id="GO:0008526">
    <property type="term" value="F:phosphatidylinositol transfer activity"/>
    <property type="evidence" value="ECO:0007669"/>
    <property type="project" value="TreeGrafter"/>
</dbReference>
<name>A0A8E2AXS5_9APHY</name>
<dbReference type="SUPFAM" id="SSF46938">
    <property type="entry name" value="CRAL/TRIO N-terminal domain"/>
    <property type="match status" value="1"/>
</dbReference>
<feature type="region of interest" description="Disordered" evidence="1">
    <location>
        <begin position="1"/>
        <end position="31"/>
    </location>
</feature>
<dbReference type="Proteomes" id="UP000250043">
    <property type="component" value="Unassembled WGS sequence"/>
</dbReference>